<feature type="domain" description="BAH" evidence="9">
    <location>
        <begin position="257"/>
        <end position="375"/>
    </location>
</feature>
<feature type="region of interest" description="Disordered" evidence="6">
    <location>
        <begin position="471"/>
        <end position="522"/>
    </location>
</feature>
<feature type="compositionally biased region" description="Polar residues" evidence="6">
    <location>
        <begin position="1295"/>
        <end position="1319"/>
    </location>
</feature>
<feature type="region of interest" description="Disordered" evidence="6">
    <location>
        <begin position="1295"/>
        <end position="1364"/>
    </location>
</feature>
<dbReference type="Pfam" id="PF13832">
    <property type="entry name" value="zf-HC5HC2H_2"/>
    <property type="match status" value="1"/>
</dbReference>
<evidence type="ECO:0000256" key="3">
    <source>
        <dbReference type="ARBA" id="ARBA00022833"/>
    </source>
</evidence>
<feature type="domain" description="PHD-type" evidence="12">
    <location>
        <begin position="1118"/>
        <end position="1227"/>
    </location>
</feature>
<dbReference type="CDD" id="cd15489">
    <property type="entry name" value="PHD_SF"/>
    <property type="match status" value="1"/>
</dbReference>
<feature type="compositionally biased region" description="Pro residues" evidence="6">
    <location>
        <begin position="1575"/>
        <end position="1602"/>
    </location>
</feature>
<dbReference type="InterPro" id="IPR002219">
    <property type="entry name" value="PKC_DAG/PE"/>
</dbReference>
<dbReference type="InterPro" id="IPR001025">
    <property type="entry name" value="BAH_dom"/>
</dbReference>
<dbReference type="Gene3D" id="3.30.40.10">
    <property type="entry name" value="Zinc/RING finger domain, C3HC4 (zinc finger)"/>
    <property type="match status" value="3"/>
</dbReference>
<evidence type="ECO:0000256" key="2">
    <source>
        <dbReference type="ARBA" id="ARBA00022771"/>
    </source>
</evidence>
<proteinExistence type="predicted"/>
<dbReference type="PROSITE" id="PS50016">
    <property type="entry name" value="ZF_PHD_2"/>
    <property type="match status" value="1"/>
</dbReference>
<feature type="compositionally biased region" description="Low complexity" evidence="6">
    <location>
        <begin position="22"/>
        <end position="37"/>
    </location>
</feature>
<evidence type="ECO:0000259" key="7">
    <source>
        <dbReference type="PROSITE" id="PS50016"/>
    </source>
</evidence>
<evidence type="ECO:0000256" key="4">
    <source>
        <dbReference type="ARBA" id="ARBA00023242"/>
    </source>
</evidence>
<feature type="region of interest" description="Disordered" evidence="6">
    <location>
        <begin position="1"/>
        <end position="235"/>
    </location>
</feature>
<feature type="compositionally biased region" description="Basic and acidic residues" evidence="6">
    <location>
        <begin position="962"/>
        <end position="974"/>
    </location>
</feature>
<dbReference type="InterPro" id="IPR043151">
    <property type="entry name" value="BAH_sf"/>
</dbReference>
<evidence type="ECO:0000313" key="13">
    <source>
        <dbReference type="EMBL" id="KAL1884667.1"/>
    </source>
</evidence>
<dbReference type="Gene3D" id="1.10.10.60">
    <property type="entry name" value="Homeodomain-like"/>
    <property type="match status" value="1"/>
</dbReference>
<evidence type="ECO:0000313" key="14">
    <source>
        <dbReference type="Proteomes" id="UP001583193"/>
    </source>
</evidence>
<feature type="domain" description="ELM2" evidence="10">
    <location>
        <begin position="555"/>
        <end position="729"/>
    </location>
</feature>
<dbReference type="PROSITE" id="PS51156">
    <property type="entry name" value="ELM2"/>
    <property type="match status" value="1"/>
</dbReference>
<name>A0ABR3YA42_9EURO</name>
<dbReference type="CDD" id="cd15571">
    <property type="entry name" value="ePHD"/>
    <property type="match status" value="1"/>
</dbReference>
<keyword evidence="3" id="KW-0862">Zinc</keyword>
<feature type="compositionally biased region" description="Polar residues" evidence="6">
    <location>
        <begin position="42"/>
        <end position="52"/>
    </location>
</feature>
<dbReference type="PROSITE" id="PS50081">
    <property type="entry name" value="ZF_DAG_PE_2"/>
    <property type="match status" value="1"/>
</dbReference>
<feature type="compositionally biased region" description="Low complexity" evidence="6">
    <location>
        <begin position="203"/>
        <end position="217"/>
    </location>
</feature>
<feature type="domain" description="SANT" evidence="11">
    <location>
        <begin position="742"/>
        <end position="785"/>
    </location>
</feature>
<dbReference type="InterPro" id="IPR019787">
    <property type="entry name" value="Znf_PHD-finger"/>
</dbReference>
<dbReference type="PANTHER" id="PTHR47672:SF1">
    <property type="entry name" value="E3 UBIQUITIN-PROTEIN LIGASE SNT2"/>
    <property type="match status" value="1"/>
</dbReference>
<feature type="compositionally biased region" description="Low complexity" evidence="6">
    <location>
        <begin position="1701"/>
        <end position="1715"/>
    </location>
</feature>
<dbReference type="InterPro" id="IPR013083">
    <property type="entry name" value="Znf_RING/FYVE/PHD"/>
</dbReference>
<evidence type="ECO:0000259" key="9">
    <source>
        <dbReference type="PROSITE" id="PS51038"/>
    </source>
</evidence>
<dbReference type="SUPFAM" id="SSF57903">
    <property type="entry name" value="FYVE/PHD zinc finger"/>
    <property type="match status" value="2"/>
</dbReference>
<dbReference type="Gene3D" id="2.30.30.490">
    <property type="match status" value="1"/>
</dbReference>
<feature type="region of interest" description="Disordered" evidence="6">
    <location>
        <begin position="1470"/>
        <end position="1723"/>
    </location>
</feature>
<evidence type="ECO:0000256" key="5">
    <source>
        <dbReference type="PROSITE-ProRule" id="PRU00146"/>
    </source>
</evidence>
<gene>
    <name evidence="13" type="primary">SNT2</name>
    <name evidence="13" type="ORF">Plec18167_002259</name>
</gene>
<feature type="region of interest" description="Disordered" evidence="6">
    <location>
        <begin position="1384"/>
        <end position="1454"/>
    </location>
</feature>
<keyword evidence="4" id="KW-0539">Nucleus</keyword>
<sequence length="1723" mass="187345">MSVDKSSPPPRDAQASDTTLDSSSGAGAASAKGRQSAPGHPSAQSTTNTTVSPARGSAVNGMDSQPMTASMSSSSDVAGNDPASNSATPAPYGTRSRGRNGAPRPNYAEDRDIDMELEMSSPAQKTGGSKRGATSGQNTANGSPAAEQEKTPAGHTRRGQATVNGTNGATTSKEAIPGTSTFSANPNAANGGSTASRKRKQPASGTGSASENTSSSSKRVFTTAPEGSRRANGSNMMTFETHGAYLKNGKLKADDGTVLAVNDHVYLICEPPGEPYYLARIMEFLPSKEKPNGPIEALRVNWYYRPRDIQRKVTDCRLVFASMHSDTCPLTSLRGKCQILHTSEIEDLDEYRKTKDAFWFDKMFDRYIHRYYEVIPTSKVINVPANVKKVLDERWKFVLVEVGRRKELTSAVKTCKRCSGYAASTDSVDCAVCKSTYHMYCVRPVLTKKPARGFAWACAACSRKHDQKLEARNTPSLGEGAGEAEEEVLDEEEEDPQAAPNGTGVSTPAVAEESLPKPATSDQIAQSRMWPYRYLGIHCRVEDALDYDDRIYPRASSRLGPRHQANVLPWFGHAIEYVKPTDAKKKYAKGAGRSAVKLSKDALAAIEAEKQERARRPKWVLDEPTGYVHRGEDEPVTVAGKQVRTAELHWKMPEASQIPSRGEDDAPGSNMSLEEREKFVDAYMERAKEIAPQKGLEKYSTNFLDKALQLLYSESFNVEAALAKLKQVNKYTGLKEPHLRPEEVKVFEQGVAKYGSELRLVTKHVGTVPHYQIVRFYYMWKKTPRGQQIWGNYEGRRGKKEAKRADNSTAKLVDDVADDQDDSAFDSGKAVEKKRGFQCKFCNARTSRQWRRAPAVQPGTTVPAESSSKRDKGAQLMVALCLQCAIVWRKYGLQWEDINEVSKKISQGGTKAWRRRVEEDLLSQLLVALETPYELSSTTAAAAAALGVNVSAITPPTAPAEAPKKKAKTTDRDSAPSTGTSVEPAPRKKQAPEKAPEPPPIIPDPPKAKTLPCAICNKMEPMGDQHLSCRDCRLTVHRGCYGVSPTRNCTKWFCDMCLNDRNPMISTSYECVLCPVTWTEHELMEAPKSTHKKKTDREKEKERLEKEMVAEAIKLYRQRQEAVGKPIGPREPLKRTAGNNWVHVMCAIWNPEIKFGNAKEMEPAEGFGLIPADRYREVCKICKTNKGACVPCQFPGCNAQFHVGCAFQNEYTFGFDVTPVKSSRKDSANTIKLGEEVGSASAGIWCPGHTLQPAVHEMSEPTDQEDVNALQLFVQTYKQADLTLTGTVRKAAHVQQSVGASTQNGATPGNRRASTTNGMVVSHQKDGSKSSRTSPEEAPDEMVIDSEGHTTSRPPAAAEADKKCIRCSTSASPRWWPVENALRGAAGRNGTPMMNGVTSSESGDARYPNANSASPSFHTPSLSQSSLPRLNGDFSTPDKPPGTPNDYHRAPAQSSAVSYECHKCHIKKPVVQSSPEPRPSPFNSQRAPVLPTPRLVPEYPPVYGQQPHHVQQGVLPRPMGASPHGGYPGYEQRPNEYGDPNLRNGVPPSGPQPNGLPGYHAPPPQHMNGYAAPPHHAPPPPPPPHYANGVPPPPHAYPPPHQSPYGPVAIPSPRPVHTAGPRSYGASASPPDVHATMVRHSPQHSLSNGPPRMYSVDRVLSAPAHSPSLRGSVDPQLPSTPGKPEDQANAQTRPTSSGRYAGANGTNAASGASASPSLKNLLS</sequence>
<dbReference type="PROSITE" id="PS51293">
    <property type="entry name" value="SANT"/>
    <property type="match status" value="1"/>
</dbReference>
<dbReference type="CDD" id="cd15497">
    <property type="entry name" value="PHD1_Snt2p_like"/>
    <property type="match status" value="1"/>
</dbReference>
<dbReference type="EMBL" id="JAVDPF010000004">
    <property type="protein sequence ID" value="KAL1884667.1"/>
    <property type="molecule type" value="Genomic_DNA"/>
</dbReference>
<feature type="domain" description="PHD-type" evidence="7">
    <location>
        <begin position="1010"/>
        <end position="1060"/>
    </location>
</feature>
<evidence type="ECO:0000256" key="6">
    <source>
        <dbReference type="SAM" id="MobiDB-lite"/>
    </source>
</evidence>
<feature type="compositionally biased region" description="Polar residues" evidence="6">
    <location>
        <begin position="159"/>
        <end position="195"/>
    </location>
</feature>
<dbReference type="PANTHER" id="PTHR47672">
    <property type="entry name" value="E3 UBIQUITIN-PROTEIN LIGASE SNT2"/>
    <property type="match status" value="1"/>
</dbReference>
<dbReference type="SMART" id="SM00249">
    <property type="entry name" value="PHD"/>
    <property type="match status" value="3"/>
</dbReference>
<feature type="compositionally biased region" description="Polar residues" evidence="6">
    <location>
        <begin position="1409"/>
        <end position="1428"/>
    </location>
</feature>
<dbReference type="InterPro" id="IPR034732">
    <property type="entry name" value="EPHD"/>
</dbReference>
<evidence type="ECO:0000259" key="10">
    <source>
        <dbReference type="PROSITE" id="PS51156"/>
    </source>
</evidence>
<dbReference type="InterPro" id="IPR001965">
    <property type="entry name" value="Znf_PHD"/>
</dbReference>
<evidence type="ECO:0000259" key="12">
    <source>
        <dbReference type="PROSITE" id="PS51805"/>
    </source>
</evidence>
<dbReference type="PROSITE" id="PS51805">
    <property type="entry name" value="EPHD"/>
    <property type="match status" value="1"/>
</dbReference>
<dbReference type="InterPro" id="IPR000949">
    <property type="entry name" value="ELM2_dom"/>
</dbReference>
<dbReference type="PROSITE" id="PS51038">
    <property type="entry name" value="BAH"/>
    <property type="match status" value="1"/>
</dbReference>
<dbReference type="InterPro" id="IPR011011">
    <property type="entry name" value="Znf_FYVE_PHD"/>
</dbReference>
<dbReference type="SMART" id="SM00439">
    <property type="entry name" value="BAH"/>
    <property type="match status" value="1"/>
</dbReference>
<evidence type="ECO:0000259" key="8">
    <source>
        <dbReference type="PROSITE" id="PS50081"/>
    </source>
</evidence>
<feature type="region of interest" description="Disordered" evidence="6">
    <location>
        <begin position="955"/>
        <end position="1006"/>
    </location>
</feature>
<feature type="compositionally biased region" description="Polar residues" evidence="6">
    <location>
        <begin position="121"/>
        <end position="142"/>
    </location>
</feature>
<organism evidence="13 14">
    <name type="scientific">Paecilomyces lecythidis</name>
    <dbReference type="NCBI Taxonomy" id="3004212"/>
    <lineage>
        <taxon>Eukaryota</taxon>
        <taxon>Fungi</taxon>
        <taxon>Dikarya</taxon>
        <taxon>Ascomycota</taxon>
        <taxon>Pezizomycotina</taxon>
        <taxon>Eurotiomycetes</taxon>
        <taxon>Eurotiomycetidae</taxon>
        <taxon>Eurotiales</taxon>
        <taxon>Thermoascaceae</taxon>
        <taxon>Paecilomyces</taxon>
    </lineage>
</organism>
<reference evidence="13 14" key="1">
    <citation type="journal article" date="2024" name="IMA Fungus">
        <title>IMA Genome - F19 : A genome assembly and annotation guide to empower mycologists, including annotated draft genome sequences of Ceratocystis pirilliformis, Diaporthe australafricana, Fusarium ophioides, Paecilomyces lecythidis, and Sporothrix stenoceras.</title>
        <authorList>
            <person name="Aylward J."/>
            <person name="Wilson A.M."/>
            <person name="Visagie C.M."/>
            <person name="Spraker J."/>
            <person name="Barnes I."/>
            <person name="Buitendag C."/>
            <person name="Ceriani C."/>
            <person name="Del Mar Angel L."/>
            <person name="du Plessis D."/>
            <person name="Fuchs T."/>
            <person name="Gasser K."/>
            <person name="Kramer D."/>
            <person name="Li W."/>
            <person name="Munsamy K."/>
            <person name="Piso A."/>
            <person name="Price J.L."/>
            <person name="Sonnekus B."/>
            <person name="Thomas C."/>
            <person name="van der Nest A."/>
            <person name="van Dijk A."/>
            <person name="van Heerden A."/>
            <person name="van Vuuren N."/>
            <person name="Yilmaz N."/>
            <person name="Duong T.A."/>
            <person name="van der Merwe N.A."/>
            <person name="Wingfield M.J."/>
            <person name="Wingfield B.D."/>
        </authorList>
    </citation>
    <scope>NUCLEOTIDE SEQUENCE [LARGE SCALE GENOMIC DNA]</scope>
    <source>
        <strain evidence="13 14">CMW 18167</strain>
    </source>
</reference>
<feature type="domain" description="Phorbol-ester/DAG-type" evidence="8">
    <location>
        <begin position="1013"/>
        <end position="1049"/>
    </location>
</feature>
<dbReference type="InterPro" id="IPR009057">
    <property type="entry name" value="Homeodomain-like_sf"/>
</dbReference>
<dbReference type="Pfam" id="PF01426">
    <property type="entry name" value="BAH"/>
    <property type="match status" value="1"/>
</dbReference>
<dbReference type="Pfam" id="PF13831">
    <property type="entry name" value="PHD_2"/>
    <property type="match status" value="1"/>
</dbReference>
<comment type="caution">
    <text evidence="13">The sequence shown here is derived from an EMBL/GenBank/DDBJ whole genome shotgun (WGS) entry which is preliminary data.</text>
</comment>
<protein>
    <submittedName>
        <fullName evidence="13">PHD type zinc finger protein with BAH domain-containing protein</fullName>
    </submittedName>
</protein>
<keyword evidence="1" id="KW-0479">Metal-binding</keyword>
<dbReference type="CDD" id="cd04710">
    <property type="entry name" value="BAH_fungalPHD"/>
    <property type="match status" value="1"/>
</dbReference>
<evidence type="ECO:0000256" key="1">
    <source>
        <dbReference type="ARBA" id="ARBA00022723"/>
    </source>
</evidence>
<dbReference type="Pfam" id="PF00628">
    <property type="entry name" value="PHD"/>
    <property type="match status" value="1"/>
</dbReference>
<evidence type="ECO:0000259" key="11">
    <source>
        <dbReference type="PROSITE" id="PS51293"/>
    </source>
</evidence>
<keyword evidence="2 5" id="KW-0863">Zinc-finger</keyword>
<feature type="compositionally biased region" description="Polar residues" evidence="6">
    <location>
        <begin position="1688"/>
        <end position="1698"/>
    </location>
</feature>
<dbReference type="InterPro" id="IPR017884">
    <property type="entry name" value="SANT_dom"/>
</dbReference>
<feature type="compositionally biased region" description="Polar residues" evidence="6">
    <location>
        <begin position="1471"/>
        <end position="1486"/>
    </location>
</feature>
<accession>A0ABR3YA42</accession>
<feature type="compositionally biased region" description="Acidic residues" evidence="6">
    <location>
        <begin position="482"/>
        <end position="496"/>
    </location>
</feature>
<dbReference type="Proteomes" id="UP001583193">
    <property type="component" value="Unassembled WGS sequence"/>
</dbReference>
<keyword evidence="14" id="KW-1185">Reference proteome</keyword>
<dbReference type="SUPFAM" id="SSF46689">
    <property type="entry name" value="Homeodomain-like"/>
    <property type="match status" value="1"/>
</dbReference>
<dbReference type="InterPro" id="IPR029617">
    <property type="entry name" value="Snt2"/>
</dbReference>